<dbReference type="Proteomes" id="UP000523447">
    <property type="component" value="Unassembled WGS sequence"/>
</dbReference>
<dbReference type="EMBL" id="JAAXPE010000028">
    <property type="protein sequence ID" value="NKY88328.1"/>
    <property type="molecule type" value="Genomic_DNA"/>
</dbReference>
<gene>
    <name evidence="2" type="ORF">HGA07_22245</name>
</gene>
<proteinExistence type="predicted"/>
<dbReference type="RefSeq" id="WP_040722344.1">
    <property type="nucleotide sequence ID" value="NZ_CAWPHS010000021.1"/>
</dbReference>
<feature type="region of interest" description="Disordered" evidence="1">
    <location>
        <begin position="1"/>
        <end position="20"/>
    </location>
</feature>
<evidence type="ECO:0000256" key="1">
    <source>
        <dbReference type="SAM" id="MobiDB-lite"/>
    </source>
</evidence>
<protein>
    <submittedName>
        <fullName evidence="2">Uncharacterized protein</fullName>
    </submittedName>
</protein>
<organism evidence="2 3">
    <name type="scientific">Nocardia veterana</name>
    <dbReference type="NCBI Taxonomy" id="132249"/>
    <lineage>
        <taxon>Bacteria</taxon>
        <taxon>Bacillati</taxon>
        <taxon>Actinomycetota</taxon>
        <taxon>Actinomycetes</taxon>
        <taxon>Mycobacteriales</taxon>
        <taxon>Nocardiaceae</taxon>
        <taxon>Nocardia</taxon>
    </lineage>
</organism>
<feature type="compositionally biased region" description="Acidic residues" evidence="1">
    <location>
        <begin position="59"/>
        <end position="70"/>
    </location>
</feature>
<evidence type="ECO:0000313" key="2">
    <source>
        <dbReference type="EMBL" id="NKY88328.1"/>
    </source>
</evidence>
<keyword evidence="3" id="KW-1185">Reference proteome</keyword>
<feature type="region of interest" description="Disordered" evidence="1">
    <location>
        <begin position="43"/>
        <end position="70"/>
    </location>
</feature>
<accession>A0A7X6RK37</accession>
<evidence type="ECO:0000313" key="3">
    <source>
        <dbReference type="Proteomes" id="UP000523447"/>
    </source>
</evidence>
<reference evidence="2 3" key="1">
    <citation type="submission" date="2020-04" db="EMBL/GenBank/DDBJ databases">
        <title>MicrobeNet Type strains.</title>
        <authorList>
            <person name="Nicholson A.C."/>
        </authorList>
    </citation>
    <scope>NUCLEOTIDE SEQUENCE [LARGE SCALE GENOMIC DNA]</scope>
    <source>
        <strain evidence="2 3">DSM 44445</strain>
    </source>
</reference>
<sequence>MTDRTVDTSSIDPVPEADHLEQNLEVAPDDAEFDEPSVATIDREATEADVVEQSIPVPLDDEYDEPESEY</sequence>
<dbReference type="AlphaFoldDB" id="A0A7X6RK37"/>
<name>A0A7X6RK37_9NOCA</name>
<comment type="caution">
    <text evidence="2">The sequence shown here is derived from an EMBL/GenBank/DDBJ whole genome shotgun (WGS) entry which is preliminary data.</text>
</comment>